<keyword evidence="3" id="KW-1185">Reference proteome</keyword>
<evidence type="ECO:0000313" key="2">
    <source>
        <dbReference type="EMBL" id="MBW7473354.1"/>
    </source>
</evidence>
<proteinExistence type="predicted"/>
<name>A0ABS7D0E6_9BACL</name>
<organism evidence="2 3">
    <name type="scientific">Paenibacillus oenotherae</name>
    <dbReference type="NCBI Taxonomy" id="1435645"/>
    <lineage>
        <taxon>Bacteria</taxon>
        <taxon>Bacillati</taxon>
        <taxon>Bacillota</taxon>
        <taxon>Bacilli</taxon>
        <taxon>Bacillales</taxon>
        <taxon>Paenibacillaceae</taxon>
        <taxon>Paenibacillus</taxon>
    </lineage>
</organism>
<feature type="signal peptide" evidence="1">
    <location>
        <begin position="1"/>
        <end position="24"/>
    </location>
</feature>
<reference evidence="2 3" key="1">
    <citation type="submission" date="2021-07" db="EMBL/GenBank/DDBJ databases">
        <title>Paenibacillus radiodurans sp. nov., isolated from the southeastern edge of Tengger Desert.</title>
        <authorList>
            <person name="Zhang G."/>
        </authorList>
    </citation>
    <scope>NUCLEOTIDE SEQUENCE [LARGE SCALE GENOMIC DNA]</scope>
    <source>
        <strain evidence="2 3">DT7-4</strain>
    </source>
</reference>
<evidence type="ECO:0000313" key="3">
    <source>
        <dbReference type="Proteomes" id="UP000812277"/>
    </source>
</evidence>
<accession>A0ABS7D0E6</accession>
<dbReference type="RefSeq" id="WP_219870592.1">
    <property type="nucleotide sequence ID" value="NZ_JAHZIJ010000001.1"/>
</dbReference>
<comment type="caution">
    <text evidence="2">The sequence shown here is derived from an EMBL/GenBank/DDBJ whole genome shotgun (WGS) entry which is preliminary data.</text>
</comment>
<feature type="chain" id="PRO_5046704158" evidence="1">
    <location>
        <begin position="25"/>
        <end position="165"/>
    </location>
</feature>
<sequence>MKKLFSAVLMWTLLLSIASQTVSAANTIWETTDVSSCICEAQSIQLNDQFMGYLGAVDQWGFIDYGDAFKWTNTTDHDIAIEAWLYTPLGIDYELRIRMDGYNTFVADRIGSQVDHKASFVPSGQPRRQIIIKPGHSASFWVLPSGVNLNPTKNYKLKINEIPIQ</sequence>
<protein>
    <submittedName>
        <fullName evidence="2">Uncharacterized protein</fullName>
    </submittedName>
</protein>
<evidence type="ECO:0000256" key="1">
    <source>
        <dbReference type="SAM" id="SignalP"/>
    </source>
</evidence>
<gene>
    <name evidence="2" type="ORF">K0T92_01190</name>
</gene>
<keyword evidence="1" id="KW-0732">Signal</keyword>
<dbReference type="Proteomes" id="UP000812277">
    <property type="component" value="Unassembled WGS sequence"/>
</dbReference>
<dbReference type="EMBL" id="JAHZIJ010000001">
    <property type="protein sequence ID" value="MBW7473354.1"/>
    <property type="molecule type" value="Genomic_DNA"/>
</dbReference>